<protein>
    <recommendedName>
        <fullName evidence="4">MACPF domain-containing protein</fullName>
    </recommendedName>
</protein>
<evidence type="ECO:0008006" key="4">
    <source>
        <dbReference type="Google" id="ProtNLM"/>
    </source>
</evidence>
<reference evidence="2 3" key="1">
    <citation type="submission" date="2018-06" db="EMBL/GenBank/DDBJ databases">
        <title>Comparative genomics reveals the genomic features of Rhizophagus irregularis, R. cerebriforme, R. diaphanum and Gigaspora rosea, and their symbiotic lifestyle signature.</title>
        <authorList>
            <person name="Morin E."/>
            <person name="San Clemente H."/>
            <person name="Chen E.C.H."/>
            <person name="De La Providencia I."/>
            <person name="Hainaut M."/>
            <person name="Kuo A."/>
            <person name="Kohler A."/>
            <person name="Murat C."/>
            <person name="Tang N."/>
            <person name="Roy S."/>
            <person name="Loubradou J."/>
            <person name="Henrissat B."/>
            <person name="Grigoriev I.V."/>
            <person name="Corradi N."/>
            <person name="Roux C."/>
            <person name="Martin F.M."/>
        </authorList>
    </citation>
    <scope>NUCLEOTIDE SEQUENCE [LARGE SCALE GENOMIC DNA]</scope>
    <source>
        <strain evidence="2 3">DAOM 194757</strain>
    </source>
</reference>
<comment type="caution">
    <text evidence="2">The sequence shown here is derived from an EMBL/GenBank/DDBJ whole genome shotgun (WGS) entry which is preliminary data.</text>
</comment>
<keyword evidence="3" id="KW-1185">Reference proteome</keyword>
<dbReference type="Proteomes" id="UP000266673">
    <property type="component" value="Unassembled WGS sequence"/>
</dbReference>
<organism evidence="2 3">
    <name type="scientific">Gigaspora rosea</name>
    <dbReference type="NCBI Taxonomy" id="44941"/>
    <lineage>
        <taxon>Eukaryota</taxon>
        <taxon>Fungi</taxon>
        <taxon>Fungi incertae sedis</taxon>
        <taxon>Mucoromycota</taxon>
        <taxon>Glomeromycotina</taxon>
        <taxon>Glomeromycetes</taxon>
        <taxon>Diversisporales</taxon>
        <taxon>Gigasporaceae</taxon>
        <taxon>Gigaspora</taxon>
    </lineage>
</organism>
<keyword evidence="1" id="KW-0812">Transmembrane</keyword>
<dbReference type="AlphaFoldDB" id="A0A397W708"/>
<evidence type="ECO:0000313" key="3">
    <source>
        <dbReference type="Proteomes" id="UP000266673"/>
    </source>
</evidence>
<proteinExistence type="predicted"/>
<sequence length="187" mass="21483">MRKLSNLIQMVLLNMLKKKAFKININKIGPPSDPICDRKDKLYKCSHIPSVNCKRSFIIDENFSAALEWFCNSLKLSRINSEQPSTMHMRQWRPKKEIIISDISATDEFIKDVKAALKNNEEDLVKQLRELSESYGHFYAERLILGGAIVKHKSCAKNAPFFLVHIIQIFLSLTVLLVGTKTNIHKV</sequence>
<dbReference type="EMBL" id="QKWP01000077">
    <property type="protein sequence ID" value="RIB28083.1"/>
    <property type="molecule type" value="Genomic_DNA"/>
</dbReference>
<keyword evidence="1" id="KW-0472">Membrane</keyword>
<name>A0A397W708_9GLOM</name>
<gene>
    <name evidence="2" type="ORF">C2G38_1603556</name>
</gene>
<evidence type="ECO:0000313" key="2">
    <source>
        <dbReference type="EMBL" id="RIB28083.1"/>
    </source>
</evidence>
<keyword evidence="1" id="KW-1133">Transmembrane helix</keyword>
<accession>A0A397W708</accession>
<feature type="transmembrane region" description="Helical" evidence="1">
    <location>
        <begin position="161"/>
        <end position="179"/>
    </location>
</feature>
<evidence type="ECO:0000256" key="1">
    <source>
        <dbReference type="SAM" id="Phobius"/>
    </source>
</evidence>